<protein>
    <submittedName>
        <fullName evidence="3">Uncharacterized protein</fullName>
    </submittedName>
</protein>
<accession>A0ABT0H980</accession>
<organism evidence="3 4">
    <name type="scientific">Psychroserpens algicola</name>
    <dbReference type="NCBI Taxonomy" id="1719034"/>
    <lineage>
        <taxon>Bacteria</taxon>
        <taxon>Pseudomonadati</taxon>
        <taxon>Bacteroidota</taxon>
        <taxon>Flavobacteriia</taxon>
        <taxon>Flavobacteriales</taxon>
        <taxon>Flavobacteriaceae</taxon>
        <taxon>Psychroserpens</taxon>
    </lineage>
</organism>
<feature type="transmembrane region" description="Helical" evidence="2">
    <location>
        <begin position="127"/>
        <end position="150"/>
    </location>
</feature>
<name>A0ABT0H980_9FLAO</name>
<evidence type="ECO:0000313" key="3">
    <source>
        <dbReference type="EMBL" id="MCK8480929.1"/>
    </source>
</evidence>
<dbReference type="EMBL" id="JALPQF010000008">
    <property type="protein sequence ID" value="MCK8480929.1"/>
    <property type="molecule type" value="Genomic_DNA"/>
</dbReference>
<feature type="compositionally biased region" description="Basic and acidic residues" evidence="1">
    <location>
        <begin position="104"/>
        <end position="114"/>
    </location>
</feature>
<evidence type="ECO:0000256" key="1">
    <source>
        <dbReference type="SAM" id="MobiDB-lite"/>
    </source>
</evidence>
<keyword evidence="2" id="KW-0472">Membrane</keyword>
<gene>
    <name evidence="3" type="ORF">MUY34_09860</name>
</gene>
<proteinExistence type="predicted"/>
<keyword evidence="2" id="KW-0812">Transmembrane</keyword>
<evidence type="ECO:0000256" key="2">
    <source>
        <dbReference type="SAM" id="Phobius"/>
    </source>
</evidence>
<comment type="caution">
    <text evidence="3">The sequence shown here is derived from an EMBL/GenBank/DDBJ whole genome shotgun (WGS) entry which is preliminary data.</text>
</comment>
<feature type="region of interest" description="Disordered" evidence="1">
    <location>
        <begin position="95"/>
        <end position="114"/>
    </location>
</feature>
<reference evidence="3" key="1">
    <citation type="submission" date="2022-04" db="EMBL/GenBank/DDBJ databases">
        <authorList>
            <person name="Ren T."/>
        </authorList>
    </citation>
    <scope>NUCLEOTIDE SEQUENCE</scope>
    <source>
        <strain evidence="3">F63249</strain>
    </source>
</reference>
<keyword evidence="4" id="KW-1185">Reference proteome</keyword>
<dbReference type="RefSeq" id="WP_248412957.1">
    <property type="nucleotide sequence ID" value="NZ_JALPQF010000008.1"/>
</dbReference>
<dbReference type="Proteomes" id="UP001203687">
    <property type="component" value="Unassembled WGS sequence"/>
</dbReference>
<evidence type="ECO:0000313" key="4">
    <source>
        <dbReference type="Proteomes" id="UP001203687"/>
    </source>
</evidence>
<sequence length="415" mass="47830">MDHHIIKQIVKEVFEKAKGGSPSHTPTALSNYIDDQTDNEIKARTARRAHKRYIKNDNNTGAPIPETVNNFCKFLGYEDYKDYVEKNIINELEDEEPKTKKKSDKTEIDTYESKQEEKGRKKRKWILTLKITVAFALTVTLYQLVIPTIWKNKNDDKPPIECMAWAEDHYEKIDCDLQLHPKYGTQVTPYVASLEKSMQKLDNDSISASTTFFSEETGKPLVWYYKTKEGTLEYYTAPGLHPVNGETLKKITEGMIEKYVPIHKTQPNSFISDDNVNSIKTEIAILILNENNYDDALASNLMSYYYNKNNSVIRLRDSIIYQESFISNFNPDIKLYSNDKLISSDTLVLGTSKYHFSNNIDIQNMVICNLTLDFSIYAFSNNKWKEVSSKMINSIGSGYTNTEAKTNTINKMNYE</sequence>
<keyword evidence="2" id="KW-1133">Transmembrane helix</keyword>